<evidence type="ECO:0000256" key="8">
    <source>
        <dbReference type="ARBA" id="ARBA00022927"/>
    </source>
</evidence>
<evidence type="ECO:0000256" key="13">
    <source>
        <dbReference type="ARBA" id="ARBA00030866"/>
    </source>
</evidence>
<keyword evidence="8" id="KW-0653">Protein transport</keyword>
<dbReference type="Gene3D" id="3.40.50.300">
    <property type="entry name" value="P-loop containing nucleotide triphosphate hydrolases"/>
    <property type="match status" value="1"/>
</dbReference>
<keyword evidence="4" id="KW-0813">Transport</keyword>
<dbReference type="OrthoDB" id="9778554at2"/>
<dbReference type="GO" id="GO:0005047">
    <property type="term" value="F:signal recognition particle binding"/>
    <property type="evidence" value="ECO:0007669"/>
    <property type="project" value="TreeGrafter"/>
</dbReference>
<dbReference type="RefSeq" id="WP_093752567.1">
    <property type="nucleotide sequence ID" value="NZ_FNNG01000006.1"/>
</dbReference>
<accession>A0A1H2YFG9</accession>
<dbReference type="InterPro" id="IPR000897">
    <property type="entry name" value="SRP54_GTPase_dom"/>
</dbReference>
<evidence type="ECO:0000256" key="12">
    <source>
        <dbReference type="ARBA" id="ARBA00025337"/>
    </source>
</evidence>
<dbReference type="EMBL" id="FNNG01000006">
    <property type="protein sequence ID" value="SDX03588.1"/>
    <property type="molecule type" value="Genomic_DNA"/>
</dbReference>
<dbReference type="GO" id="GO:0006614">
    <property type="term" value="P:SRP-dependent cotranslational protein targeting to membrane"/>
    <property type="evidence" value="ECO:0007669"/>
    <property type="project" value="InterPro"/>
</dbReference>
<keyword evidence="6" id="KW-0547">Nucleotide-binding</keyword>
<dbReference type="PANTHER" id="PTHR43134:SF3">
    <property type="entry name" value="FLAGELLAR BIOSYNTHESIS PROTEIN FLHF"/>
    <property type="match status" value="1"/>
</dbReference>
<dbReference type="InterPro" id="IPR047040">
    <property type="entry name" value="FlhF__GTPase_dom"/>
</dbReference>
<keyword evidence="11" id="KW-1006">Bacterial flagellum protein export</keyword>
<dbReference type="Pfam" id="PF00448">
    <property type="entry name" value="SRP54"/>
    <property type="match status" value="1"/>
</dbReference>
<dbReference type="GO" id="GO:0005886">
    <property type="term" value="C:plasma membrane"/>
    <property type="evidence" value="ECO:0007669"/>
    <property type="project" value="UniProtKB-SubCell"/>
</dbReference>
<evidence type="ECO:0000256" key="4">
    <source>
        <dbReference type="ARBA" id="ARBA00022448"/>
    </source>
</evidence>
<dbReference type="Proteomes" id="UP000198828">
    <property type="component" value="Unassembled WGS sequence"/>
</dbReference>
<dbReference type="InterPro" id="IPR027417">
    <property type="entry name" value="P-loop_NTPase"/>
</dbReference>
<keyword evidence="5" id="KW-1003">Cell membrane</keyword>
<evidence type="ECO:0000256" key="3">
    <source>
        <dbReference type="ARBA" id="ARBA00014919"/>
    </source>
</evidence>
<keyword evidence="7" id="KW-1005">Bacterial flagellum biogenesis</keyword>
<protein>
    <recommendedName>
        <fullName evidence="3">Flagellar biosynthesis protein FlhF</fullName>
    </recommendedName>
    <alternativeName>
        <fullName evidence="13">Flagella-associated GTP-binding protein</fullName>
    </alternativeName>
</protein>
<keyword evidence="16" id="KW-0966">Cell projection</keyword>
<evidence type="ECO:0000259" key="15">
    <source>
        <dbReference type="SMART" id="SM00962"/>
    </source>
</evidence>
<dbReference type="AlphaFoldDB" id="A0A1H2YFG9"/>
<keyword evidence="17" id="KW-1185">Reference proteome</keyword>
<dbReference type="Gene3D" id="1.20.120.1380">
    <property type="entry name" value="Flagellar FlhF biosynthesis protein, N domain"/>
    <property type="match status" value="1"/>
</dbReference>
<sequence length="356" mass="40558">MKIKRYVGYTTHEAMSKLKKDLGSEAVILSTRTIKQKGLFGFLKKPMVEITAAYEKKDLNSELFDEKLKKINSELYLLKNMVLQITSEANIKPPALPKELDNFKTKLIENGVDYKIATTILERLNKQININDKSDNTIKSILKETLMEYIGLIEPLNMDDLNQKFIFFLGPTGVGKTTTLAKIAAKLVMEGKYNIGLITTDTYRVAAVEQLKVYSDILQLPLKVIYSEEDMYKSLVNFRDKDVLLVDTAGRNHKEIKDDDIIFKLINSIKNKEIFLVLSCTTEYGVLKSIIEQYSFIPDYKIIFTKVDECENFGNILNAKLLTNKPLSYITTGQNVPDDIEILNREKIANSLIGEI</sequence>
<evidence type="ECO:0000256" key="1">
    <source>
        <dbReference type="ARBA" id="ARBA00004413"/>
    </source>
</evidence>
<dbReference type="GO" id="GO:0005525">
    <property type="term" value="F:GTP binding"/>
    <property type="evidence" value="ECO:0007669"/>
    <property type="project" value="UniProtKB-KW"/>
</dbReference>
<keyword evidence="9" id="KW-0342">GTP-binding</keyword>
<evidence type="ECO:0000256" key="5">
    <source>
        <dbReference type="ARBA" id="ARBA00022475"/>
    </source>
</evidence>
<keyword evidence="10" id="KW-0472">Membrane</keyword>
<reference evidence="16 17" key="1">
    <citation type="submission" date="2016-10" db="EMBL/GenBank/DDBJ databases">
        <authorList>
            <person name="de Groot N.N."/>
        </authorList>
    </citation>
    <scope>NUCLEOTIDE SEQUENCE [LARGE SCALE GENOMIC DNA]</scope>
    <source>
        <strain evidence="16 17">DSM 23310</strain>
    </source>
</reference>
<evidence type="ECO:0000256" key="11">
    <source>
        <dbReference type="ARBA" id="ARBA00023225"/>
    </source>
</evidence>
<feature type="domain" description="AAA+ ATPase" evidence="14">
    <location>
        <begin position="162"/>
        <end position="308"/>
    </location>
</feature>
<comment type="function">
    <text evidence="12">Necessary for flagellar biosynthesis. May be involved in translocation of the flagellum.</text>
</comment>
<dbReference type="SUPFAM" id="SSF52540">
    <property type="entry name" value="P-loop containing nucleoside triphosphate hydrolases"/>
    <property type="match status" value="2"/>
</dbReference>
<dbReference type="GO" id="GO:0044781">
    <property type="term" value="P:bacterial-type flagellum organization"/>
    <property type="evidence" value="ECO:0007669"/>
    <property type="project" value="UniProtKB-KW"/>
</dbReference>
<evidence type="ECO:0000259" key="14">
    <source>
        <dbReference type="SMART" id="SM00382"/>
    </source>
</evidence>
<evidence type="ECO:0000313" key="16">
    <source>
        <dbReference type="EMBL" id="SDX03588.1"/>
    </source>
</evidence>
<dbReference type="InterPro" id="IPR003593">
    <property type="entry name" value="AAA+_ATPase"/>
</dbReference>
<proteinExistence type="inferred from homology"/>
<dbReference type="GO" id="GO:0015031">
    <property type="term" value="P:protein transport"/>
    <property type="evidence" value="ECO:0007669"/>
    <property type="project" value="UniProtKB-KW"/>
</dbReference>
<evidence type="ECO:0000256" key="9">
    <source>
        <dbReference type="ARBA" id="ARBA00023134"/>
    </source>
</evidence>
<keyword evidence="16" id="KW-0969">Cilium</keyword>
<evidence type="ECO:0000313" key="17">
    <source>
        <dbReference type="Proteomes" id="UP000198828"/>
    </source>
</evidence>
<evidence type="ECO:0000256" key="6">
    <source>
        <dbReference type="ARBA" id="ARBA00022741"/>
    </source>
</evidence>
<comment type="similarity">
    <text evidence="2">Belongs to the GTP-binding SRP family.</text>
</comment>
<gene>
    <name evidence="16" type="ORF">SAMN05660923_01602</name>
</gene>
<dbReference type="SMART" id="SM00382">
    <property type="entry name" value="AAA"/>
    <property type="match status" value="1"/>
</dbReference>
<dbReference type="GO" id="GO:0003924">
    <property type="term" value="F:GTPase activity"/>
    <property type="evidence" value="ECO:0007669"/>
    <property type="project" value="InterPro"/>
</dbReference>
<comment type="subcellular location">
    <subcellularLocation>
        <location evidence="1">Cell membrane</location>
        <topology evidence="1">Peripheral membrane protein</topology>
        <orientation evidence="1">Cytoplasmic side</orientation>
    </subcellularLocation>
</comment>
<feature type="domain" description="SRP54-type proteins GTP-binding" evidence="15">
    <location>
        <begin position="163"/>
        <end position="354"/>
    </location>
</feature>
<dbReference type="FunFam" id="3.40.50.300:FF:000695">
    <property type="entry name" value="Flagellar biosynthesis regulator FlhF"/>
    <property type="match status" value="1"/>
</dbReference>
<dbReference type="CDD" id="cd17873">
    <property type="entry name" value="FlhF"/>
    <property type="match status" value="1"/>
</dbReference>
<evidence type="ECO:0000256" key="10">
    <source>
        <dbReference type="ARBA" id="ARBA00023136"/>
    </source>
</evidence>
<keyword evidence="16" id="KW-0282">Flagellum</keyword>
<organism evidence="16 17">
    <name type="scientific">Tepidimicrobium xylanilyticum</name>
    <dbReference type="NCBI Taxonomy" id="1123352"/>
    <lineage>
        <taxon>Bacteria</taxon>
        <taxon>Bacillati</taxon>
        <taxon>Bacillota</taxon>
        <taxon>Tissierellia</taxon>
        <taxon>Tissierellales</taxon>
        <taxon>Tepidimicrobiaceae</taxon>
        <taxon>Tepidimicrobium</taxon>
    </lineage>
</organism>
<dbReference type="PANTHER" id="PTHR43134">
    <property type="entry name" value="SIGNAL RECOGNITION PARTICLE RECEPTOR SUBUNIT ALPHA"/>
    <property type="match status" value="1"/>
</dbReference>
<dbReference type="SMART" id="SM00962">
    <property type="entry name" value="SRP54"/>
    <property type="match status" value="1"/>
</dbReference>
<evidence type="ECO:0000256" key="7">
    <source>
        <dbReference type="ARBA" id="ARBA00022795"/>
    </source>
</evidence>
<name>A0A1H2YFG9_9FIRM</name>
<evidence type="ECO:0000256" key="2">
    <source>
        <dbReference type="ARBA" id="ARBA00008531"/>
    </source>
</evidence>